<dbReference type="InterPro" id="IPR002885">
    <property type="entry name" value="PPR_rpt"/>
</dbReference>
<evidence type="ECO:0000259" key="4">
    <source>
        <dbReference type="Pfam" id="PF17177"/>
    </source>
</evidence>
<proteinExistence type="predicted"/>
<gene>
    <name evidence="5" type="ORF">CYCCA115_LOCUS809</name>
</gene>
<dbReference type="Gene3D" id="1.25.40.10">
    <property type="entry name" value="Tetratricopeptide repeat domain"/>
    <property type="match status" value="3"/>
</dbReference>
<sequence length="1144" mass="129220">MIRHGLKRTLRSRPLAQQSVNQHFQQGFIEGFSSRHFSALSSLDSKDASHVAQFTRSSPPPPEDEMVARPSINRLCRPHAFQRTQVRFRRHDRASAFSKPRPKTRKQRQTYNRRMKKIQEKVDLQSPPGSKAGPRRQWIKERKQQLLEAGTETELLDLDTEMEYGYEDALIEDIMGNTAHLTSQPTPEPVYMGNRYTKYFHEVSKKMDQYRSTIDAQSTGESELLDLESIPTLPSDKAISNLLRAYRDANGTRSAPIGIAQALQHLLADIGVPVVAFGEYSFTSLLTCCRTPKEARRIFKLMRDSQHPISAFSWSILVDIHAKMGDFEGCVEVIKEMAAEGVVPTQAAYTSLLAACYKVCSDGRIPHSVRAKAGKVGWDHWQQMRIVGIEADAMAFGAIIRLCAARGQPERAINLLEEMQRFDVKPTTLCFSSALRAVAKSHEIGTRFENGWSQKQLRRESFAAHHGNMARAIVIMAESVEVEIDDGFTSALMLCGAAAGDSATAKAVFLASEVRKMDNLRTIGGQSNLARLEDGSDVTQQGYEATSEWDMESRGLSPSTISDQTLAEAQANSGVSAFGEREYGKDTRAISALLHSCAKAMNRNGVGTMWAGSQNQGYLCENSLRLITTRWEPSYTKKDIGENSTEIGLSQLRRYDEDLRDEEPQPGKRKKFRGLYIDDDAVLTMDDVNDYEEDDEVVEFLEPRSASETDSPQKFGMEMPGHEQKLDITTDAIERPIENSIEDTFDDIFDDNDDGSDMFDAFYAELQEEVRKEGNSPDDLSREEARELFDSMQEEFSNMSDDDLERAMMNNAELGDEAFFQPSEGDNEKNEEVNNVVFEEEDGSVRNNDETLQTTDGARAEDIESQEHASISLDESLDEAALDVRHQIAELEGVSEDDKLKLMQLQEALPGMPINRLRRVLNAYKSTLSYPSLLSLVPILREKMPDHISMGYLRRMNTATADFAFQKAEEDRVVNKELLNSMLLVKTNSGSLNDAVAFHSDMYRKHRVKPTAYSDRLMLQMLVDNNRLTRALAKKQSIEDDGRTIDIPSYGSFIEYYARRKQLGSAMLFLKECIRKHGAAPSQKYLSNLRTLARQLDLEEDLMLNDMIGKDPIEWLKHGERHLKREMTKKGRRNVVLTYNRALA</sequence>
<feature type="repeat" description="PPR" evidence="2">
    <location>
        <begin position="310"/>
        <end position="344"/>
    </location>
</feature>
<dbReference type="NCBIfam" id="TIGR00756">
    <property type="entry name" value="PPR"/>
    <property type="match status" value="2"/>
</dbReference>
<dbReference type="Pfam" id="PF01535">
    <property type="entry name" value="PPR"/>
    <property type="match status" value="1"/>
</dbReference>
<feature type="region of interest" description="Disordered" evidence="3">
    <location>
        <begin position="91"/>
        <end position="111"/>
    </location>
</feature>
<keyword evidence="6" id="KW-1185">Reference proteome</keyword>
<dbReference type="InterPro" id="IPR033443">
    <property type="entry name" value="PROP1-like_PPR_dom"/>
</dbReference>
<dbReference type="PROSITE" id="PS51375">
    <property type="entry name" value="PPR"/>
    <property type="match status" value="2"/>
</dbReference>
<reference evidence="5" key="1">
    <citation type="submission" date="2023-08" db="EMBL/GenBank/DDBJ databases">
        <authorList>
            <person name="Audoor S."/>
            <person name="Bilcke G."/>
        </authorList>
    </citation>
    <scope>NUCLEOTIDE SEQUENCE</scope>
</reference>
<dbReference type="PANTHER" id="PTHR46862">
    <property type="entry name" value="OS07G0661900 PROTEIN"/>
    <property type="match status" value="1"/>
</dbReference>
<feature type="compositionally biased region" description="Basic residues" evidence="3">
    <location>
        <begin position="100"/>
        <end position="111"/>
    </location>
</feature>
<feature type="domain" description="PROP1-like PPR" evidence="4">
    <location>
        <begin position="358"/>
        <end position="445"/>
    </location>
</feature>
<accession>A0AAD2FC99</accession>
<comment type="caution">
    <text evidence="5">The sequence shown here is derived from an EMBL/GenBank/DDBJ whole genome shotgun (WGS) entry which is preliminary data.</text>
</comment>
<evidence type="ECO:0000256" key="2">
    <source>
        <dbReference type="PROSITE-ProRule" id="PRU00708"/>
    </source>
</evidence>
<organism evidence="5 6">
    <name type="scientific">Cylindrotheca closterium</name>
    <dbReference type="NCBI Taxonomy" id="2856"/>
    <lineage>
        <taxon>Eukaryota</taxon>
        <taxon>Sar</taxon>
        <taxon>Stramenopiles</taxon>
        <taxon>Ochrophyta</taxon>
        <taxon>Bacillariophyta</taxon>
        <taxon>Bacillariophyceae</taxon>
        <taxon>Bacillariophycidae</taxon>
        <taxon>Bacillariales</taxon>
        <taxon>Bacillariaceae</taxon>
        <taxon>Cylindrotheca</taxon>
    </lineage>
</organism>
<evidence type="ECO:0000313" key="5">
    <source>
        <dbReference type="EMBL" id="CAJ1918237.1"/>
    </source>
</evidence>
<evidence type="ECO:0000313" key="6">
    <source>
        <dbReference type="Proteomes" id="UP001295423"/>
    </source>
</evidence>
<evidence type="ECO:0000256" key="1">
    <source>
        <dbReference type="ARBA" id="ARBA00022737"/>
    </source>
</evidence>
<evidence type="ECO:0000256" key="3">
    <source>
        <dbReference type="SAM" id="MobiDB-lite"/>
    </source>
</evidence>
<name>A0AAD2FC99_9STRA</name>
<feature type="repeat" description="PPR" evidence="2">
    <location>
        <begin position="392"/>
        <end position="426"/>
    </location>
</feature>
<dbReference type="Pfam" id="PF17177">
    <property type="entry name" value="PPR_long"/>
    <property type="match status" value="1"/>
</dbReference>
<dbReference type="PANTHER" id="PTHR46862:SF3">
    <property type="entry name" value="OS07G0661900 PROTEIN"/>
    <property type="match status" value="1"/>
</dbReference>
<protein>
    <recommendedName>
        <fullName evidence="4">PROP1-like PPR domain-containing protein</fullName>
    </recommendedName>
</protein>
<dbReference type="EMBL" id="CAKOGP040000001">
    <property type="protein sequence ID" value="CAJ1918237.1"/>
    <property type="molecule type" value="Genomic_DNA"/>
</dbReference>
<keyword evidence="1" id="KW-0677">Repeat</keyword>
<dbReference type="Proteomes" id="UP001295423">
    <property type="component" value="Unassembled WGS sequence"/>
</dbReference>
<dbReference type="InterPro" id="IPR011990">
    <property type="entry name" value="TPR-like_helical_dom_sf"/>
</dbReference>
<dbReference type="AlphaFoldDB" id="A0AAD2FC99"/>